<accession>A0ABS1SF21</accession>
<protein>
    <submittedName>
        <fullName evidence="1">Uncharacterized protein</fullName>
    </submittedName>
</protein>
<organism evidence="1 2">
    <name type="scientific">Leucobacter chromiireducens subsp. solipictus</name>
    <dbReference type="NCBI Taxonomy" id="398235"/>
    <lineage>
        <taxon>Bacteria</taxon>
        <taxon>Bacillati</taxon>
        <taxon>Actinomycetota</taxon>
        <taxon>Actinomycetes</taxon>
        <taxon>Micrococcales</taxon>
        <taxon>Microbacteriaceae</taxon>
        <taxon>Leucobacter</taxon>
    </lineage>
</organism>
<evidence type="ECO:0000313" key="2">
    <source>
        <dbReference type="Proteomes" id="UP001645859"/>
    </source>
</evidence>
<keyword evidence="2" id="KW-1185">Reference proteome</keyword>
<name>A0ABS1SF21_9MICO</name>
<comment type="caution">
    <text evidence="1">The sequence shown here is derived from an EMBL/GenBank/DDBJ whole genome shotgun (WGS) entry which is preliminary data.</text>
</comment>
<dbReference type="RefSeq" id="WP_202344411.1">
    <property type="nucleotide sequence ID" value="NZ_BAAAPI010000013.1"/>
</dbReference>
<evidence type="ECO:0000313" key="1">
    <source>
        <dbReference type="EMBL" id="MBL3679153.1"/>
    </source>
</evidence>
<gene>
    <name evidence="1" type="ORF">D3230_07555</name>
</gene>
<reference evidence="1 2" key="1">
    <citation type="submission" date="2018-09" db="EMBL/GenBank/DDBJ databases">
        <title>Comparative genomics of Leucobacter spp.</title>
        <authorList>
            <person name="Reis A.C."/>
            <person name="Kolvenbach B.A."/>
            <person name="Corvini P.F.X."/>
            <person name="Nunes O.C."/>
        </authorList>
    </citation>
    <scope>NUCLEOTIDE SEQUENCE [LARGE SCALE GENOMIC DNA]</scope>
    <source>
        <strain evidence="1 2">TAN 31504</strain>
    </source>
</reference>
<dbReference type="EMBL" id="QYAC01000003">
    <property type="protein sequence ID" value="MBL3679153.1"/>
    <property type="molecule type" value="Genomic_DNA"/>
</dbReference>
<dbReference type="Proteomes" id="UP001645859">
    <property type="component" value="Unassembled WGS sequence"/>
</dbReference>
<sequence length="262" mass="27360">MTKPVAAHRPLPHALFPDLAGHAVPDPGAAWITAESARLRAGEFGAALASLPGPAQRAALDAGFAAAHALAARSDIRVPEPEEFWAAGVRPVPPFDAEPGDAHLPIPAPHGLGPGAWLAAFADGALADDLALSLSSEVRRWFAALDAPATAPQLVRSAAHGPVRWTLRWLPVGSAAPELGPAYRADVAARYPSLPELLVAQIARARGGHPPLDPRSFTWIGGSLPDARFAARHGTDTATHTIRIDTRERTAQGPHLGTRLAA</sequence>
<proteinExistence type="predicted"/>